<keyword evidence="1 5" id="KW-0479">Metal-binding</keyword>
<dbReference type="SUPFAM" id="SSF49493">
    <property type="entry name" value="HSP40/DnaJ peptide-binding domain"/>
    <property type="match status" value="2"/>
</dbReference>
<dbReference type="CDD" id="cd10719">
    <property type="entry name" value="DnaJ_zf"/>
    <property type="match status" value="1"/>
</dbReference>
<evidence type="ECO:0000313" key="10">
    <source>
        <dbReference type="WBParaSite" id="ALUE_0001607601-mRNA-1"/>
    </source>
</evidence>
<dbReference type="FunFam" id="2.10.230.10:FF:000001">
    <property type="entry name" value="DnaJ subfamily A member 2"/>
    <property type="match status" value="1"/>
</dbReference>
<keyword evidence="2" id="KW-0677">Repeat</keyword>
<evidence type="ECO:0000256" key="2">
    <source>
        <dbReference type="ARBA" id="ARBA00022737"/>
    </source>
</evidence>
<dbReference type="SMART" id="SM00271">
    <property type="entry name" value="DnaJ"/>
    <property type="match status" value="1"/>
</dbReference>
<dbReference type="GO" id="GO:0008270">
    <property type="term" value="F:zinc ion binding"/>
    <property type="evidence" value="ECO:0007669"/>
    <property type="project" value="UniProtKB-KW"/>
</dbReference>
<evidence type="ECO:0000256" key="5">
    <source>
        <dbReference type="PROSITE-ProRule" id="PRU00546"/>
    </source>
</evidence>
<dbReference type="PROSITE" id="PS00636">
    <property type="entry name" value="DNAJ_1"/>
    <property type="match status" value="1"/>
</dbReference>
<dbReference type="PANTHER" id="PTHR43888">
    <property type="entry name" value="DNAJ-LIKE-2, ISOFORM A-RELATED"/>
    <property type="match status" value="1"/>
</dbReference>
<dbReference type="Gene3D" id="2.10.230.10">
    <property type="entry name" value="Heat shock protein DnaJ, cysteine-rich domain"/>
    <property type="match status" value="1"/>
</dbReference>
<dbReference type="WBParaSite" id="ALUE_0001607601-mRNA-1">
    <property type="protein sequence ID" value="ALUE_0001607601-mRNA-1"/>
    <property type="gene ID" value="ALUE_0001607601"/>
</dbReference>
<proteinExistence type="inferred from homology"/>
<reference evidence="10" key="1">
    <citation type="submission" date="2017-02" db="UniProtKB">
        <authorList>
            <consortium name="WormBaseParasite"/>
        </authorList>
    </citation>
    <scope>IDENTIFICATION</scope>
</reference>
<dbReference type="CDD" id="cd06257">
    <property type="entry name" value="DnaJ"/>
    <property type="match status" value="1"/>
</dbReference>
<evidence type="ECO:0000256" key="1">
    <source>
        <dbReference type="ARBA" id="ARBA00022723"/>
    </source>
</evidence>
<dbReference type="PROSITE" id="PS51188">
    <property type="entry name" value="ZF_CR"/>
    <property type="match status" value="1"/>
</dbReference>
<dbReference type="PROSITE" id="PS50076">
    <property type="entry name" value="DNAJ_2"/>
    <property type="match status" value="1"/>
</dbReference>
<dbReference type="InterPro" id="IPR036869">
    <property type="entry name" value="J_dom_sf"/>
</dbReference>
<dbReference type="Gene3D" id="2.60.260.20">
    <property type="entry name" value="Urease metallochaperone UreE, N-terminal domain"/>
    <property type="match status" value="2"/>
</dbReference>
<evidence type="ECO:0000259" key="7">
    <source>
        <dbReference type="PROSITE" id="PS50076"/>
    </source>
</evidence>
<feature type="region of interest" description="Disordered" evidence="6">
    <location>
        <begin position="378"/>
        <end position="400"/>
    </location>
</feature>
<dbReference type="InterPro" id="IPR001623">
    <property type="entry name" value="DnaJ_domain"/>
</dbReference>
<organism evidence="9 10">
    <name type="scientific">Ascaris lumbricoides</name>
    <name type="common">Giant roundworm</name>
    <dbReference type="NCBI Taxonomy" id="6252"/>
    <lineage>
        <taxon>Eukaryota</taxon>
        <taxon>Metazoa</taxon>
        <taxon>Ecdysozoa</taxon>
        <taxon>Nematoda</taxon>
        <taxon>Chromadorea</taxon>
        <taxon>Rhabditida</taxon>
        <taxon>Spirurina</taxon>
        <taxon>Ascaridomorpha</taxon>
        <taxon>Ascaridoidea</taxon>
        <taxon>Ascarididae</taxon>
        <taxon>Ascaris</taxon>
    </lineage>
</organism>
<accession>A0A0M3IDH4</accession>
<feature type="domain" description="J" evidence="7">
    <location>
        <begin position="6"/>
        <end position="68"/>
    </location>
</feature>
<feature type="zinc finger region" description="CR-type" evidence="5">
    <location>
        <begin position="124"/>
        <end position="208"/>
    </location>
</feature>
<dbReference type="FunFam" id="1.10.287.110:FF:000014">
    <property type="entry name" value="dnaJ homolog subfamily A member 1"/>
    <property type="match status" value="1"/>
</dbReference>
<evidence type="ECO:0000256" key="6">
    <source>
        <dbReference type="SAM" id="MobiDB-lite"/>
    </source>
</evidence>
<evidence type="ECO:0000259" key="8">
    <source>
        <dbReference type="PROSITE" id="PS51188"/>
    </source>
</evidence>
<protein>
    <submittedName>
        <fullName evidence="10">DnaJ homolog subfamily A member 1</fullName>
    </submittedName>
</protein>
<keyword evidence="4 5" id="KW-0862">Zinc</keyword>
<dbReference type="PRINTS" id="PR00625">
    <property type="entry name" value="JDOMAIN"/>
</dbReference>
<dbReference type="HAMAP" id="MF_01152">
    <property type="entry name" value="DnaJ"/>
    <property type="match status" value="1"/>
</dbReference>
<dbReference type="Pfam" id="PF01556">
    <property type="entry name" value="DnaJ_C"/>
    <property type="match status" value="1"/>
</dbReference>
<sequence>MVKERKFYDILGVEPSATESELKKAYRKLALKYHPDKNPNEGERFKLISQAYEVLSDPKKRQIYDEGGEEALSGAGGGESFHNPMDIFDMFFGGHFRSGGSRGERKVRDMIHQLPVTLEQLYNGAVKKLKVSRHVVCAKCEGAGGAKGSVMQCSNCKGRGVQIHVMQIAPGMVQQTQSTCSVCKGEGEVIPEKDRCKHCNGQKKVRNETILEVHIDKGMKDGQKIVFSGQGDQEASLSCDFDVGITPGDVVIILDEQPHQTFVRKGANLVMQIDLNLVEALCGCTKYVMTLDSRYLIFSLLPGEVVKHGDIRTIMGEGMPRYKSPFEKGDLLVQFAIHFPKSISPNKIEQLKSLLPDRVEPIIPDDAEEVDLEIITERTSRHSSSYDDQPGPQGVRCQAQ</sequence>
<dbReference type="GO" id="GO:0005524">
    <property type="term" value="F:ATP binding"/>
    <property type="evidence" value="ECO:0007669"/>
    <property type="project" value="InterPro"/>
</dbReference>
<dbReference type="GO" id="GO:0006457">
    <property type="term" value="P:protein folding"/>
    <property type="evidence" value="ECO:0007669"/>
    <property type="project" value="InterPro"/>
</dbReference>
<keyword evidence="3 5" id="KW-0863">Zinc-finger</keyword>
<dbReference type="InterPro" id="IPR012724">
    <property type="entry name" value="DnaJ"/>
</dbReference>
<dbReference type="InterPro" id="IPR018253">
    <property type="entry name" value="DnaJ_domain_CS"/>
</dbReference>
<dbReference type="GO" id="GO:0051082">
    <property type="term" value="F:unfolded protein binding"/>
    <property type="evidence" value="ECO:0007669"/>
    <property type="project" value="InterPro"/>
</dbReference>
<dbReference type="AlphaFoldDB" id="A0A0M3IDH4"/>
<dbReference type="FunFam" id="2.60.260.20:FF:000003">
    <property type="entry name" value="DnaJ subfamily A member 2"/>
    <property type="match status" value="1"/>
</dbReference>
<dbReference type="InterPro" id="IPR002939">
    <property type="entry name" value="DnaJ_C"/>
</dbReference>
<evidence type="ECO:0000256" key="3">
    <source>
        <dbReference type="ARBA" id="ARBA00022771"/>
    </source>
</evidence>
<feature type="domain" description="CR-type" evidence="8">
    <location>
        <begin position="124"/>
        <end position="208"/>
    </location>
</feature>
<name>A0A0M3IDH4_ASCLU</name>
<dbReference type="SUPFAM" id="SSF57938">
    <property type="entry name" value="DnaJ/Hsp40 cysteine-rich domain"/>
    <property type="match status" value="1"/>
</dbReference>
<dbReference type="GO" id="GO:0009408">
    <property type="term" value="P:response to heat"/>
    <property type="evidence" value="ECO:0007669"/>
    <property type="project" value="InterPro"/>
</dbReference>
<dbReference type="Gene3D" id="1.10.287.110">
    <property type="entry name" value="DnaJ domain"/>
    <property type="match status" value="1"/>
</dbReference>
<evidence type="ECO:0000256" key="4">
    <source>
        <dbReference type="ARBA" id="ARBA00022833"/>
    </source>
</evidence>
<dbReference type="Proteomes" id="UP000036681">
    <property type="component" value="Unplaced"/>
</dbReference>
<dbReference type="InterPro" id="IPR036410">
    <property type="entry name" value="HSP_DnaJ_Cys-rich_dom_sf"/>
</dbReference>
<evidence type="ECO:0000313" key="9">
    <source>
        <dbReference type="Proteomes" id="UP000036681"/>
    </source>
</evidence>
<dbReference type="CDD" id="cd10747">
    <property type="entry name" value="DnaJ_C"/>
    <property type="match status" value="1"/>
</dbReference>
<dbReference type="InterPro" id="IPR044713">
    <property type="entry name" value="DNJA1/2-like"/>
</dbReference>
<dbReference type="SUPFAM" id="SSF46565">
    <property type="entry name" value="Chaperone J-domain"/>
    <property type="match status" value="1"/>
</dbReference>
<dbReference type="InterPro" id="IPR001305">
    <property type="entry name" value="HSP_DnaJ_Cys-rich_dom"/>
</dbReference>
<dbReference type="Pfam" id="PF00684">
    <property type="entry name" value="DnaJ_CXXCXGXG"/>
    <property type="match status" value="1"/>
</dbReference>
<dbReference type="GO" id="GO:0030544">
    <property type="term" value="F:Hsp70 protein binding"/>
    <property type="evidence" value="ECO:0007669"/>
    <property type="project" value="InterPro"/>
</dbReference>
<dbReference type="InterPro" id="IPR008971">
    <property type="entry name" value="HSP40/DnaJ_pept-bd"/>
</dbReference>
<keyword evidence="9" id="KW-1185">Reference proteome</keyword>
<dbReference type="Pfam" id="PF00226">
    <property type="entry name" value="DnaJ"/>
    <property type="match status" value="1"/>
</dbReference>